<evidence type="ECO:0000259" key="1">
    <source>
        <dbReference type="Pfam" id="PF21530"/>
    </source>
</evidence>
<dbReference type="InterPro" id="IPR049163">
    <property type="entry name" value="Pif1-like_2B_dom"/>
</dbReference>
<name>A0A0L8G7C2_OCTBM</name>
<organism evidence="2">
    <name type="scientific">Octopus bimaculoides</name>
    <name type="common">California two-spotted octopus</name>
    <dbReference type="NCBI Taxonomy" id="37653"/>
    <lineage>
        <taxon>Eukaryota</taxon>
        <taxon>Metazoa</taxon>
        <taxon>Spiralia</taxon>
        <taxon>Lophotrochozoa</taxon>
        <taxon>Mollusca</taxon>
        <taxon>Cephalopoda</taxon>
        <taxon>Coleoidea</taxon>
        <taxon>Octopodiformes</taxon>
        <taxon>Octopoda</taxon>
        <taxon>Incirrata</taxon>
        <taxon>Octopodidae</taxon>
        <taxon>Octopus</taxon>
    </lineage>
</organism>
<sequence length="86" mass="9565">FLNSLETPGPPPHCLPLKIGAPIMLLHNVSQPKLCNATRIVVKKFTRNIIEAIIFSVCGKGEDIFYSSLTSNTVQYAVARERNLLR</sequence>
<evidence type="ECO:0000313" key="2">
    <source>
        <dbReference type="EMBL" id="KOF72922.1"/>
    </source>
</evidence>
<gene>
    <name evidence="2" type="ORF">OCBIM_22038641mg</name>
</gene>
<accession>A0A0L8G7C2</accession>
<dbReference type="PANTHER" id="PTHR10492:SF78">
    <property type="entry name" value="ATP-DEPENDENT DNA HELICASE"/>
    <property type="match status" value="1"/>
</dbReference>
<feature type="non-terminal residue" evidence="2">
    <location>
        <position position="86"/>
    </location>
</feature>
<proteinExistence type="predicted"/>
<dbReference type="Pfam" id="PF21530">
    <property type="entry name" value="Pif1_2B_dom"/>
    <property type="match status" value="1"/>
</dbReference>
<feature type="non-terminal residue" evidence="2">
    <location>
        <position position="1"/>
    </location>
</feature>
<dbReference type="EMBL" id="KQ423430">
    <property type="protein sequence ID" value="KOF72922.1"/>
    <property type="molecule type" value="Genomic_DNA"/>
</dbReference>
<dbReference type="AlphaFoldDB" id="A0A0L8G7C2"/>
<feature type="domain" description="DNA helicase Pif1-like 2B" evidence="1">
    <location>
        <begin position="1"/>
        <end position="45"/>
    </location>
</feature>
<reference evidence="2" key="1">
    <citation type="submission" date="2015-07" db="EMBL/GenBank/DDBJ databases">
        <title>MeaNS - Measles Nucleotide Surveillance Program.</title>
        <authorList>
            <person name="Tran T."/>
            <person name="Druce J."/>
        </authorList>
    </citation>
    <scope>NUCLEOTIDE SEQUENCE</scope>
    <source>
        <strain evidence="2">UCB-OBI-ISO-001</strain>
        <tissue evidence="2">Gonad</tissue>
    </source>
</reference>
<dbReference type="PANTHER" id="PTHR10492">
    <property type="match status" value="1"/>
</dbReference>
<protein>
    <recommendedName>
        <fullName evidence="1">DNA helicase Pif1-like 2B domain-containing protein</fullName>
    </recommendedName>
</protein>